<evidence type="ECO:0000259" key="11">
    <source>
        <dbReference type="PROSITE" id="PS52015"/>
    </source>
</evidence>
<evidence type="ECO:0000256" key="10">
    <source>
        <dbReference type="SAM" id="MobiDB-lite"/>
    </source>
</evidence>
<dbReference type="Proteomes" id="UP001165492">
    <property type="component" value="Unassembled WGS sequence"/>
</dbReference>
<dbReference type="EMBL" id="JAJHJB010000016">
    <property type="protein sequence ID" value="MCC5466248.1"/>
    <property type="molecule type" value="Genomic_DNA"/>
</dbReference>
<keyword evidence="9" id="KW-0472">Membrane</keyword>
<evidence type="ECO:0000256" key="3">
    <source>
        <dbReference type="ARBA" id="ARBA00022448"/>
    </source>
</evidence>
<evidence type="ECO:0000256" key="4">
    <source>
        <dbReference type="ARBA" id="ARBA00022475"/>
    </source>
</evidence>
<evidence type="ECO:0000256" key="9">
    <source>
        <dbReference type="ARBA" id="ARBA00023136"/>
    </source>
</evidence>
<evidence type="ECO:0000256" key="6">
    <source>
        <dbReference type="ARBA" id="ARBA00022692"/>
    </source>
</evidence>
<dbReference type="InterPro" id="IPR051045">
    <property type="entry name" value="TonB-dependent_transducer"/>
</dbReference>
<evidence type="ECO:0000256" key="5">
    <source>
        <dbReference type="ARBA" id="ARBA00022519"/>
    </source>
</evidence>
<gene>
    <name evidence="12" type="ORF">LMF89_12890</name>
</gene>
<reference evidence="12" key="1">
    <citation type="submission" date="2021-11" db="EMBL/GenBank/DDBJ databases">
        <title>Description of a new species Pelosinus isolated from the bottom sediments of Lake Baikal.</title>
        <authorList>
            <person name="Zakharyuk A."/>
        </authorList>
    </citation>
    <scope>NUCLEOTIDE SEQUENCE</scope>
    <source>
        <strain evidence="12">Bkl1</strain>
    </source>
</reference>
<evidence type="ECO:0000313" key="12">
    <source>
        <dbReference type="EMBL" id="MCC5466248.1"/>
    </source>
</evidence>
<dbReference type="RefSeq" id="WP_229535420.1">
    <property type="nucleotide sequence ID" value="NZ_JAJHJB010000016.1"/>
</dbReference>
<dbReference type="SUPFAM" id="SSF74653">
    <property type="entry name" value="TolA/TonB C-terminal domain"/>
    <property type="match status" value="1"/>
</dbReference>
<dbReference type="InterPro" id="IPR037682">
    <property type="entry name" value="TonB_C"/>
</dbReference>
<evidence type="ECO:0000256" key="7">
    <source>
        <dbReference type="ARBA" id="ARBA00022927"/>
    </source>
</evidence>
<name>A0ABS8HST5_9FIRM</name>
<accession>A0ABS8HST5</accession>
<keyword evidence="5" id="KW-0997">Cell inner membrane</keyword>
<dbReference type="Pfam" id="PF03544">
    <property type="entry name" value="TonB_C"/>
    <property type="match status" value="1"/>
</dbReference>
<evidence type="ECO:0000256" key="2">
    <source>
        <dbReference type="ARBA" id="ARBA00006555"/>
    </source>
</evidence>
<keyword evidence="13" id="KW-1185">Reference proteome</keyword>
<sequence length="233" mass="24263">MSYAFHWRKAMAVSFFLHILLLVTAGYIASGFTAALPIQEEVILEMDLISDPADRAGNSPSLPESHHSQDIPKQIPTETTQIEQIQTSTPVVKAEPVVTASNLTMTEAEAPSSSSASSSSEASSSSSSTASAAVSGGSSRSGIAAPGILSKVDPSYPSDARQAGLEGTAVLRVQILANGRPGEISVSRSTGHSSLDDAAVAAVAKWRFVPAKDRDSGKTVACYTSLPVSFRLK</sequence>
<evidence type="ECO:0000256" key="8">
    <source>
        <dbReference type="ARBA" id="ARBA00022989"/>
    </source>
</evidence>
<keyword evidence="3" id="KW-0813">Transport</keyword>
<organism evidence="12 13">
    <name type="scientific">Pelosinus baikalensis</name>
    <dbReference type="NCBI Taxonomy" id="2892015"/>
    <lineage>
        <taxon>Bacteria</taxon>
        <taxon>Bacillati</taxon>
        <taxon>Bacillota</taxon>
        <taxon>Negativicutes</taxon>
        <taxon>Selenomonadales</taxon>
        <taxon>Sporomusaceae</taxon>
        <taxon>Pelosinus</taxon>
    </lineage>
</organism>
<dbReference type="PANTHER" id="PTHR33446">
    <property type="entry name" value="PROTEIN TONB-RELATED"/>
    <property type="match status" value="1"/>
</dbReference>
<keyword evidence="7" id="KW-0653">Protein transport</keyword>
<comment type="similarity">
    <text evidence="2">Belongs to the TonB family.</text>
</comment>
<proteinExistence type="inferred from homology"/>
<keyword evidence="8" id="KW-1133">Transmembrane helix</keyword>
<dbReference type="InterPro" id="IPR006260">
    <property type="entry name" value="TonB/TolA_C"/>
</dbReference>
<dbReference type="NCBIfam" id="TIGR01352">
    <property type="entry name" value="tonB_Cterm"/>
    <property type="match status" value="1"/>
</dbReference>
<protein>
    <submittedName>
        <fullName evidence="12">Energy transducer TonB</fullName>
    </submittedName>
</protein>
<dbReference type="Gene3D" id="3.30.1150.10">
    <property type="match status" value="1"/>
</dbReference>
<comment type="subcellular location">
    <subcellularLocation>
        <location evidence="1">Cell inner membrane</location>
        <topology evidence="1">Single-pass membrane protein</topology>
        <orientation evidence="1">Periplasmic side</orientation>
    </subcellularLocation>
</comment>
<evidence type="ECO:0000256" key="1">
    <source>
        <dbReference type="ARBA" id="ARBA00004383"/>
    </source>
</evidence>
<feature type="region of interest" description="Disordered" evidence="10">
    <location>
        <begin position="54"/>
        <end position="73"/>
    </location>
</feature>
<keyword evidence="6" id="KW-0812">Transmembrane</keyword>
<dbReference type="PROSITE" id="PS52015">
    <property type="entry name" value="TONB_CTD"/>
    <property type="match status" value="1"/>
</dbReference>
<keyword evidence="4" id="KW-1003">Cell membrane</keyword>
<dbReference type="PANTHER" id="PTHR33446:SF2">
    <property type="entry name" value="PROTEIN TONB"/>
    <property type="match status" value="1"/>
</dbReference>
<feature type="domain" description="TonB C-terminal" evidence="11">
    <location>
        <begin position="141"/>
        <end position="233"/>
    </location>
</feature>
<evidence type="ECO:0000313" key="13">
    <source>
        <dbReference type="Proteomes" id="UP001165492"/>
    </source>
</evidence>
<comment type="caution">
    <text evidence="12">The sequence shown here is derived from an EMBL/GenBank/DDBJ whole genome shotgun (WGS) entry which is preliminary data.</text>
</comment>
<feature type="region of interest" description="Disordered" evidence="10">
    <location>
        <begin position="108"/>
        <end position="145"/>
    </location>
</feature>